<dbReference type="AlphaFoldDB" id="A0A917VYR7"/>
<protein>
    <submittedName>
        <fullName evidence="1">Uncharacterized protein</fullName>
    </submittedName>
</protein>
<accession>A0A917VYR7</accession>
<name>A0A917VYR7_9ACTN</name>
<comment type="caution">
    <text evidence="1">The sequence shown here is derived from an EMBL/GenBank/DDBJ whole genome shotgun (WGS) entry which is preliminary data.</text>
</comment>
<sequence length="81" mass="9353">MAAPIEVPEGWEIMRARVIDGAEEILWNQKLVLISDTTDDKERARARAIVHIVMHDQGRWQFIRSKSSRLTISWRSGRPAV</sequence>
<reference evidence="1" key="1">
    <citation type="journal article" date="2014" name="Int. J. Syst. Evol. Microbiol.">
        <title>Complete genome sequence of Corynebacterium casei LMG S-19264T (=DSM 44701T), isolated from a smear-ripened cheese.</title>
        <authorList>
            <consortium name="US DOE Joint Genome Institute (JGI-PGF)"/>
            <person name="Walter F."/>
            <person name="Albersmeier A."/>
            <person name="Kalinowski J."/>
            <person name="Ruckert C."/>
        </authorList>
    </citation>
    <scope>NUCLEOTIDE SEQUENCE</scope>
    <source>
        <strain evidence="1">CGMCC 4.7306</strain>
    </source>
</reference>
<reference evidence="1" key="2">
    <citation type="submission" date="2020-09" db="EMBL/GenBank/DDBJ databases">
        <authorList>
            <person name="Sun Q."/>
            <person name="Zhou Y."/>
        </authorList>
    </citation>
    <scope>NUCLEOTIDE SEQUENCE</scope>
    <source>
        <strain evidence="1">CGMCC 4.7306</strain>
    </source>
</reference>
<proteinExistence type="predicted"/>
<dbReference type="Proteomes" id="UP000613840">
    <property type="component" value="Unassembled WGS sequence"/>
</dbReference>
<dbReference type="RefSeq" id="WP_188893140.1">
    <property type="nucleotide sequence ID" value="NZ_BMMZ01000001.1"/>
</dbReference>
<gene>
    <name evidence="1" type="ORF">GCM10011575_00050</name>
</gene>
<dbReference type="EMBL" id="BMMZ01000001">
    <property type="protein sequence ID" value="GGL46100.1"/>
    <property type="molecule type" value="Genomic_DNA"/>
</dbReference>
<organism evidence="1 2">
    <name type="scientific">Microlunatus endophyticus</name>
    <dbReference type="NCBI Taxonomy" id="1716077"/>
    <lineage>
        <taxon>Bacteria</taxon>
        <taxon>Bacillati</taxon>
        <taxon>Actinomycetota</taxon>
        <taxon>Actinomycetes</taxon>
        <taxon>Propionibacteriales</taxon>
        <taxon>Propionibacteriaceae</taxon>
        <taxon>Microlunatus</taxon>
    </lineage>
</organism>
<evidence type="ECO:0000313" key="2">
    <source>
        <dbReference type="Proteomes" id="UP000613840"/>
    </source>
</evidence>
<keyword evidence="2" id="KW-1185">Reference proteome</keyword>
<evidence type="ECO:0000313" key="1">
    <source>
        <dbReference type="EMBL" id="GGL46100.1"/>
    </source>
</evidence>